<evidence type="ECO:0000313" key="1">
    <source>
        <dbReference type="EMBL" id="QQP57686.1"/>
    </source>
</evidence>
<feature type="non-terminal residue" evidence="1">
    <location>
        <position position="86"/>
    </location>
</feature>
<dbReference type="AlphaFoldDB" id="A0A7T8KKU1"/>
<accession>A0A7T8KKU1</accession>
<keyword evidence="2" id="KW-1185">Reference proteome</keyword>
<dbReference type="EMBL" id="CP045891">
    <property type="protein sequence ID" value="QQP57686.1"/>
    <property type="molecule type" value="Genomic_DNA"/>
</dbReference>
<dbReference type="Proteomes" id="UP000595437">
    <property type="component" value="Chromosome 2"/>
</dbReference>
<reference evidence="2" key="1">
    <citation type="submission" date="2021-01" db="EMBL/GenBank/DDBJ databases">
        <title>Caligus Genome Assembly.</title>
        <authorList>
            <person name="Gallardo-Escarate C."/>
        </authorList>
    </citation>
    <scope>NUCLEOTIDE SEQUENCE [LARGE SCALE GENOMIC DNA]</scope>
</reference>
<proteinExistence type="predicted"/>
<gene>
    <name evidence="1" type="ORF">FKW44_002757</name>
</gene>
<sequence length="86" mass="9667">MGLIDVGCPRNPILLTYEKSFSYISGKVSIEIFLEKEIFFVIVLLEVVSVLEDDLKIQKGYSASTGDDEVRPSLLKRLSATQIHIH</sequence>
<organism evidence="1 2">
    <name type="scientific">Caligus rogercresseyi</name>
    <name type="common">Sea louse</name>
    <dbReference type="NCBI Taxonomy" id="217165"/>
    <lineage>
        <taxon>Eukaryota</taxon>
        <taxon>Metazoa</taxon>
        <taxon>Ecdysozoa</taxon>
        <taxon>Arthropoda</taxon>
        <taxon>Crustacea</taxon>
        <taxon>Multicrustacea</taxon>
        <taxon>Hexanauplia</taxon>
        <taxon>Copepoda</taxon>
        <taxon>Siphonostomatoida</taxon>
        <taxon>Caligidae</taxon>
        <taxon>Caligus</taxon>
    </lineage>
</organism>
<protein>
    <submittedName>
        <fullName evidence="1">Uncharacterized protein</fullName>
    </submittedName>
</protein>
<evidence type="ECO:0000313" key="2">
    <source>
        <dbReference type="Proteomes" id="UP000595437"/>
    </source>
</evidence>
<name>A0A7T8KKU1_CALRO</name>